<evidence type="ECO:0000313" key="8">
    <source>
        <dbReference type="Proteomes" id="UP000602395"/>
    </source>
</evidence>
<dbReference type="RefSeq" id="WP_190266194.1">
    <property type="nucleotide sequence ID" value="NZ_BAABAD010000003.1"/>
</dbReference>
<dbReference type="Pfam" id="PF00005">
    <property type="entry name" value="ABC_tran"/>
    <property type="match status" value="1"/>
</dbReference>
<dbReference type="SMART" id="SM00382">
    <property type="entry name" value="AAA"/>
    <property type="match status" value="1"/>
</dbReference>
<dbReference type="PROSITE" id="PS00211">
    <property type="entry name" value="ABC_TRANSPORTER_1"/>
    <property type="match status" value="1"/>
</dbReference>
<sequence length="239" mass="25046">MSLSVRGLVAGRGKVPIVRNLDVDAPDGSVLAVLGPNGAGKSTVMLTLAGLLPRLGGEVLVDDKQLPSGNPARANRSGIVLVPDNRALFTGLTVADNISIARRRRGGMSDAEVRELFPALEARWKLAAGALSGGEQQMLAVARALVQKPSVLLIDEMSMGLAPVIVESLLPTVRRIADTGGTTVVLVEQHVRLALEVADEALVLVHGNVTLRGPAADLRKHPDRLQQAYFGGEPAQATS</sequence>
<evidence type="ECO:0000256" key="4">
    <source>
        <dbReference type="ARBA" id="ARBA00022840"/>
    </source>
</evidence>
<dbReference type="PANTHER" id="PTHR43820:SF4">
    <property type="entry name" value="HIGH-AFFINITY BRANCHED-CHAIN AMINO ACID TRANSPORT ATP-BINDING PROTEIN LIVF"/>
    <property type="match status" value="1"/>
</dbReference>
<keyword evidence="5" id="KW-0029">Amino-acid transport</keyword>
<dbReference type="InterPro" id="IPR003593">
    <property type="entry name" value="AAA+_ATPase"/>
</dbReference>
<evidence type="ECO:0000256" key="1">
    <source>
        <dbReference type="ARBA" id="ARBA00005417"/>
    </source>
</evidence>
<dbReference type="Proteomes" id="UP000602395">
    <property type="component" value="Unassembled WGS sequence"/>
</dbReference>
<reference evidence="7 8" key="1">
    <citation type="submission" date="2020-09" db="EMBL/GenBank/DDBJ databases">
        <title>Novel species in genus Gordonia.</title>
        <authorList>
            <person name="Zhang G."/>
        </authorList>
    </citation>
    <scope>NUCLEOTIDE SEQUENCE [LARGE SCALE GENOMIC DNA]</scope>
    <source>
        <strain evidence="7 8">ON-33</strain>
    </source>
</reference>
<evidence type="ECO:0000256" key="3">
    <source>
        <dbReference type="ARBA" id="ARBA00022741"/>
    </source>
</evidence>
<dbReference type="InterPro" id="IPR017871">
    <property type="entry name" value="ABC_transporter-like_CS"/>
</dbReference>
<protein>
    <submittedName>
        <fullName evidence="7">ABC transporter ATP-binding protein</fullName>
    </submittedName>
</protein>
<evidence type="ECO:0000256" key="5">
    <source>
        <dbReference type="ARBA" id="ARBA00022970"/>
    </source>
</evidence>
<dbReference type="PANTHER" id="PTHR43820">
    <property type="entry name" value="HIGH-AFFINITY BRANCHED-CHAIN AMINO ACID TRANSPORT ATP-BINDING PROTEIN LIVF"/>
    <property type="match status" value="1"/>
</dbReference>
<dbReference type="InterPro" id="IPR027417">
    <property type="entry name" value="P-loop_NTPase"/>
</dbReference>
<evidence type="ECO:0000259" key="6">
    <source>
        <dbReference type="PROSITE" id="PS50893"/>
    </source>
</evidence>
<keyword evidence="8" id="KW-1185">Reference proteome</keyword>
<feature type="domain" description="ABC transporter" evidence="6">
    <location>
        <begin position="3"/>
        <end position="231"/>
    </location>
</feature>
<proteinExistence type="inferred from homology"/>
<organism evidence="7 8">
    <name type="scientific">Gordonia hankookensis</name>
    <dbReference type="NCBI Taxonomy" id="589403"/>
    <lineage>
        <taxon>Bacteria</taxon>
        <taxon>Bacillati</taxon>
        <taxon>Actinomycetota</taxon>
        <taxon>Actinomycetes</taxon>
        <taxon>Mycobacteriales</taxon>
        <taxon>Gordoniaceae</taxon>
        <taxon>Gordonia</taxon>
    </lineage>
</organism>
<dbReference type="GO" id="GO:0005524">
    <property type="term" value="F:ATP binding"/>
    <property type="evidence" value="ECO:0007669"/>
    <property type="project" value="UniProtKB-KW"/>
</dbReference>
<dbReference type="InterPro" id="IPR003439">
    <property type="entry name" value="ABC_transporter-like_ATP-bd"/>
</dbReference>
<keyword evidence="4 7" id="KW-0067">ATP-binding</keyword>
<comment type="similarity">
    <text evidence="1">Belongs to the ABC transporter superfamily.</text>
</comment>
<dbReference type="EMBL" id="JACWMS010000001">
    <property type="protein sequence ID" value="MBD1319356.1"/>
    <property type="molecule type" value="Genomic_DNA"/>
</dbReference>
<evidence type="ECO:0000313" key="7">
    <source>
        <dbReference type="EMBL" id="MBD1319356.1"/>
    </source>
</evidence>
<evidence type="ECO:0000256" key="2">
    <source>
        <dbReference type="ARBA" id="ARBA00022448"/>
    </source>
</evidence>
<dbReference type="PROSITE" id="PS50893">
    <property type="entry name" value="ABC_TRANSPORTER_2"/>
    <property type="match status" value="1"/>
</dbReference>
<dbReference type="Gene3D" id="3.40.50.300">
    <property type="entry name" value="P-loop containing nucleotide triphosphate hydrolases"/>
    <property type="match status" value="1"/>
</dbReference>
<keyword evidence="3" id="KW-0547">Nucleotide-binding</keyword>
<comment type="caution">
    <text evidence="7">The sequence shown here is derived from an EMBL/GenBank/DDBJ whole genome shotgun (WGS) entry which is preliminary data.</text>
</comment>
<accession>A0ABR7W971</accession>
<dbReference type="SUPFAM" id="SSF52540">
    <property type="entry name" value="P-loop containing nucleoside triphosphate hydrolases"/>
    <property type="match status" value="1"/>
</dbReference>
<gene>
    <name evidence="7" type="ORF">IDF66_07145</name>
</gene>
<keyword evidence="2" id="KW-0813">Transport</keyword>
<name>A0ABR7W971_9ACTN</name>
<dbReference type="InterPro" id="IPR052156">
    <property type="entry name" value="BCAA_Transport_ATP-bd_LivF"/>
</dbReference>
<dbReference type="CDD" id="cd03224">
    <property type="entry name" value="ABC_TM1139_LivF_branched"/>
    <property type="match status" value="1"/>
</dbReference>